<dbReference type="SUPFAM" id="SSF51735">
    <property type="entry name" value="NAD(P)-binding Rossmann-fold domains"/>
    <property type="match status" value="1"/>
</dbReference>
<dbReference type="EMBL" id="JAFBIT010000002">
    <property type="protein sequence ID" value="MCF2652267.1"/>
    <property type="molecule type" value="Genomic_DNA"/>
</dbReference>
<dbReference type="InterPro" id="IPR004104">
    <property type="entry name" value="Gfo/Idh/MocA-like_OxRdtase_C"/>
</dbReference>
<evidence type="ECO:0000313" key="5">
    <source>
        <dbReference type="Proteomes" id="UP001299220"/>
    </source>
</evidence>
<dbReference type="Pfam" id="PF02894">
    <property type="entry name" value="GFO_IDH_MocA_C"/>
    <property type="match status" value="1"/>
</dbReference>
<protein>
    <submittedName>
        <fullName evidence="4">Gfo/Idh/MocA family oxidoreductase</fullName>
    </submittedName>
</protein>
<dbReference type="PANTHER" id="PTHR43377:SF2">
    <property type="entry name" value="BINDING ROSSMANN FOLD OXIDOREDUCTASE, PUTATIVE (AFU_ORTHOLOGUE AFUA_4G00560)-RELATED"/>
    <property type="match status" value="1"/>
</dbReference>
<reference evidence="4 5" key="1">
    <citation type="submission" date="2020-12" db="EMBL/GenBank/DDBJ databases">
        <title>Whole genome sequences of gut porcine anaerobes.</title>
        <authorList>
            <person name="Kubasova T."/>
            <person name="Jahodarova E."/>
            <person name="Rychlik I."/>
        </authorList>
    </citation>
    <scope>NUCLEOTIDE SEQUENCE [LARGE SCALE GENOMIC DNA]</scope>
    <source>
        <strain evidence="4 5">An867</strain>
    </source>
</reference>
<dbReference type="Pfam" id="PF01408">
    <property type="entry name" value="GFO_IDH_MocA"/>
    <property type="match status" value="1"/>
</dbReference>
<organism evidence="4 5">
    <name type="scientific">Anaeromassilibacillus senegalensis</name>
    <dbReference type="NCBI Taxonomy" id="1673717"/>
    <lineage>
        <taxon>Bacteria</taxon>
        <taxon>Bacillati</taxon>
        <taxon>Bacillota</taxon>
        <taxon>Clostridia</taxon>
        <taxon>Eubacteriales</taxon>
        <taxon>Acutalibacteraceae</taxon>
        <taxon>Anaeromassilibacillus</taxon>
    </lineage>
</organism>
<feature type="domain" description="Gfo/Idh/MocA-like oxidoreductase C-terminal" evidence="3">
    <location>
        <begin position="140"/>
        <end position="211"/>
    </location>
</feature>
<evidence type="ECO:0000313" key="4">
    <source>
        <dbReference type="EMBL" id="MCF2652267.1"/>
    </source>
</evidence>
<evidence type="ECO:0000256" key="1">
    <source>
        <dbReference type="ARBA" id="ARBA00010928"/>
    </source>
</evidence>
<evidence type="ECO:0000259" key="2">
    <source>
        <dbReference type="Pfam" id="PF01408"/>
    </source>
</evidence>
<dbReference type="RefSeq" id="WP_235323327.1">
    <property type="nucleotide sequence ID" value="NZ_JAFBIT010000002.1"/>
</dbReference>
<dbReference type="Proteomes" id="UP001299220">
    <property type="component" value="Unassembled WGS sequence"/>
</dbReference>
<dbReference type="Gene3D" id="3.30.360.10">
    <property type="entry name" value="Dihydrodipicolinate Reductase, domain 2"/>
    <property type="match status" value="1"/>
</dbReference>
<accession>A0ABS9CM79</accession>
<gene>
    <name evidence="4" type="ORF">JQM67_06600</name>
</gene>
<sequence>MRTPITFAIAGFGDRGSTYASMQKLFPDRMKVVAVADLKPEKVQKAKELYDIPEENCFASAEEMLAHDKLADVMVVSTMDRQHVGHAIPALEKGYNILMEKPISPDLNECRRIIEVAKHCPGKIIVCHVLRYTTFYNTLKSILDSGRIGDVVSVCANENVGYWHQAHSFVRGNWRNSDQTSPMILQKCCHDMDIYTWLLGKTCKAVSSIGDTHLFKKECAPEGATPYCLGGCKVKESCKFDAEKIYITDPKTGIRHGNTWMAGVACGVNPTEERTYAALRNGQYGRCVYLCDNNVVDHQQTNLLFTDGTTMSFTMCAFTEKCYRYFKAMGTNGEIEADMLSNQIHVRVFGEPEEVIDVAKLANDLKGHGGGDSGIVDDFLNMLINETEATARTTTLENSLESHFIALAAEQSRLMGGALVEMEAFKSGRN</sequence>
<comment type="caution">
    <text evidence="4">The sequence shown here is derived from an EMBL/GenBank/DDBJ whole genome shotgun (WGS) entry which is preliminary data.</text>
</comment>
<name>A0ABS9CM79_9FIRM</name>
<feature type="domain" description="Gfo/Idh/MocA-like oxidoreductase N-terminal" evidence="2">
    <location>
        <begin position="6"/>
        <end position="119"/>
    </location>
</feature>
<dbReference type="Gene3D" id="3.40.50.720">
    <property type="entry name" value="NAD(P)-binding Rossmann-like Domain"/>
    <property type="match status" value="1"/>
</dbReference>
<dbReference type="InterPro" id="IPR051450">
    <property type="entry name" value="Gfo/Idh/MocA_Oxidoreductases"/>
</dbReference>
<proteinExistence type="inferred from homology"/>
<evidence type="ECO:0000259" key="3">
    <source>
        <dbReference type="Pfam" id="PF02894"/>
    </source>
</evidence>
<dbReference type="InterPro" id="IPR000683">
    <property type="entry name" value="Gfo/Idh/MocA-like_OxRdtase_N"/>
</dbReference>
<dbReference type="InterPro" id="IPR036291">
    <property type="entry name" value="NAD(P)-bd_dom_sf"/>
</dbReference>
<dbReference type="SUPFAM" id="SSF55347">
    <property type="entry name" value="Glyceraldehyde-3-phosphate dehydrogenase-like, C-terminal domain"/>
    <property type="match status" value="1"/>
</dbReference>
<comment type="similarity">
    <text evidence="1">Belongs to the Gfo/Idh/MocA family.</text>
</comment>
<keyword evidence="5" id="KW-1185">Reference proteome</keyword>
<dbReference type="PANTHER" id="PTHR43377">
    <property type="entry name" value="BILIVERDIN REDUCTASE A"/>
    <property type="match status" value="1"/>
</dbReference>